<accession>A0ABT4VSB0</accession>
<reference evidence="2" key="1">
    <citation type="submission" date="2022-11" db="EMBL/GenBank/DDBJ databases">
        <title>Hoeflea poritis sp. nov., isolated from scleractinian coral Porites lutea.</title>
        <authorList>
            <person name="Zhang G."/>
            <person name="Wei Q."/>
            <person name="Cai L."/>
        </authorList>
    </citation>
    <scope>NUCLEOTIDE SEQUENCE</scope>
    <source>
        <strain evidence="2">E7-10</strain>
    </source>
</reference>
<dbReference type="Pfam" id="PF06078">
    <property type="entry name" value="DUF937"/>
    <property type="match status" value="1"/>
</dbReference>
<evidence type="ECO:0000313" key="3">
    <source>
        <dbReference type="Proteomes" id="UP001148313"/>
    </source>
</evidence>
<proteinExistence type="predicted"/>
<gene>
    <name evidence="2" type="ORF">OOZ53_19705</name>
</gene>
<dbReference type="RefSeq" id="WP_271091434.1">
    <property type="nucleotide sequence ID" value="NZ_JAPJZH010000014.1"/>
</dbReference>
<dbReference type="EMBL" id="JAPJZH010000014">
    <property type="protein sequence ID" value="MDA4847596.1"/>
    <property type="molecule type" value="Genomic_DNA"/>
</dbReference>
<dbReference type="Proteomes" id="UP001148313">
    <property type="component" value="Unassembled WGS sequence"/>
</dbReference>
<dbReference type="InterPro" id="IPR009282">
    <property type="entry name" value="DUF937"/>
</dbReference>
<feature type="region of interest" description="Disordered" evidence="1">
    <location>
        <begin position="205"/>
        <end position="229"/>
    </location>
</feature>
<feature type="compositionally biased region" description="Basic and acidic residues" evidence="1">
    <location>
        <begin position="213"/>
        <end position="222"/>
    </location>
</feature>
<organism evidence="2 3">
    <name type="scientific">Hoeflea poritis</name>
    <dbReference type="NCBI Taxonomy" id="2993659"/>
    <lineage>
        <taxon>Bacteria</taxon>
        <taxon>Pseudomonadati</taxon>
        <taxon>Pseudomonadota</taxon>
        <taxon>Alphaproteobacteria</taxon>
        <taxon>Hyphomicrobiales</taxon>
        <taxon>Rhizobiaceae</taxon>
        <taxon>Hoeflea</taxon>
    </lineage>
</organism>
<evidence type="ECO:0000313" key="2">
    <source>
        <dbReference type="EMBL" id="MDA4847596.1"/>
    </source>
</evidence>
<keyword evidence="3" id="KW-1185">Reference proteome</keyword>
<name>A0ABT4VSB0_9HYPH</name>
<evidence type="ECO:0000256" key="1">
    <source>
        <dbReference type="SAM" id="MobiDB-lite"/>
    </source>
</evidence>
<comment type="caution">
    <text evidence="2">The sequence shown here is derived from an EMBL/GenBank/DDBJ whole genome shotgun (WGS) entry which is preliminary data.</text>
</comment>
<protein>
    <submittedName>
        <fullName evidence="2">DUF937 domain-containing protein</fullName>
    </submittedName>
</protein>
<sequence>MLPLYEMMMRAQNGEAMRAMASQFGLNEDQVTQAMEALMPAFATGFKRSAANPQDFGSLMQAMAGANYAEYFNNLASAFTPQGIADGNTMLKQIFGSKQISEAIAQQAALATGIAQDIFNRMLPVVASILAGGFFSQGGAATAGANPFADMMGQMMSQAAASQKQAADFTEQLGKMMENTFGSGGKSSQSANPFADMMDTMMKAGFPGMTGSDKTEPEKAEEPDNPYSKFIGDMFDAGIKVQKDYQKNLDSVFDSYMNGMKKKD</sequence>